<evidence type="ECO:0000313" key="9">
    <source>
        <dbReference type="EMBL" id="NUU00626.1"/>
    </source>
</evidence>
<evidence type="ECO:0000256" key="1">
    <source>
        <dbReference type="ARBA" id="ARBA00004651"/>
    </source>
</evidence>
<keyword evidence="5 8" id="KW-0812">Transmembrane</keyword>
<feature type="transmembrane region" description="Helical" evidence="8">
    <location>
        <begin position="176"/>
        <end position="199"/>
    </location>
</feature>
<dbReference type="PANTHER" id="PTHR30472:SF25">
    <property type="entry name" value="ABC TRANSPORTER PERMEASE PROTEIN MJ0876-RELATED"/>
    <property type="match status" value="1"/>
</dbReference>
<accession>A0ABX2LZ33</accession>
<dbReference type="PANTHER" id="PTHR30472">
    <property type="entry name" value="FERRIC ENTEROBACTIN TRANSPORT SYSTEM PERMEASE PROTEIN"/>
    <property type="match status" value="1"/>
</dbReference>
<evidence type="ECO:0000256" key="2">
    <source>
        <dbReference type="ARBA" id="ARBA00007935"/>
    </source>
</evidence>
<feature type="transmembrane region" description="Helical" evidence="8">
    <location>
        <begin position="115"/>
        <end position="136"/>
    </location>
</feature>
<dbReference type="InterPro" id="IPR000522">
    <property type="entry name" value="ABC_transptr_permease_BtuC"/>
</dbReference>
<dbReference type="EMBL" id="JABFMT010000002">
    <property type="protein sequence ID" value="NUU00626.1"/>
    <property type="molecule type" value="Genomic_DNA"/>
</dbReference>
<feature type="transmembrane region" description="Helical" evidence="8">
    <location>
        <begin position="309"/>
        <end position="328"/>
    </location>
</feature>
<gene>
    <name evidence="9" type="ORF">HNO84_03375</name>
</gene>
<evidence type="ECO:0000256" key="3">
    <source>
        <dbReference type="ARBA" id="ARBA00022448"/>
    </source>
</evidence>
<proteinExistence type="inferred from homology"/>
<keyword evidence="3" id="KW-0813">Transport</keyword>
<comment type="similarity">
    <text evidence="2">Belongs to the binding-protein-dependent transport system permease family. FecCD subfamily.</text>
</comment>
<comment type="subcellular location">
    <subcellularLocation>
        <location evidence="1">Cell membrane</location>
        <topology evidence="1">Multi-pass membrane protein</topology>
    </subcellularLocation>
</comment>
<dbReference type="Gene3D" id="1.10.3470.10">
    <property type="entry name" value="ABC transporter involved in vitamin B12 uptake, BtuC"/>
    <property type="match status" value="1"/>
</dbReference>
<evidence type="ECO:0000256" key="5">
    <source>
        <dbReference type="ARBA" id="ARBA00022692"/>
    </source>
</evidence>
<organism evidence="9 10">
    <name type="scientific">Herbaspirillum robiniae</name>
    <dbReference type="NCBI Taxonomy" id="2014887"/>
    <lineage>
        <taxon>Bacteria</taxon>
        <taxon>Pseudomonadati</taxon>
        <taxon>Pseudomonadota</taxon>
        <taxon>Betaproteobacteria</taxon>
        <taxon>Burkholderiales</taxon>
        <taxon>Oxalobacteraceae</taxon>
        <taxon>Herbaspirillum</taxon>
    </lineage>
</organism>
<keyword evidence="7 8" id="KW-0472">Membrane</keyword>
<feature type="transmembrane region" description="Helical" evidence="8">
    <location>
        <begin position="219"/>
        <end position="239"/>
    </location>
</feature>
<feature type="transmembrane region" description="Helical" evidence="8">
    <location>
        <begin position="335"/>
        <end position="356"/>
    </location>
</feature>
<keyword evidence="6 8" id="KW-1133">Transmembrane helix</keyword>
<evidence type="ECO:0000256" key="4">
    <source>
        <dbReference type="ARBA" id="ARBA00022475"/>
    </source>
</evidence>
<feature type="transmembrane region" description="Helical" evidence="8">
    <location>
        <begin position="142"/>
        <end position="164"/>
    </location>
</feature>
<name>A0ABX2LZ33_9BURK</name>
<feature type="transmembrane region" description="Helical" evidence="8">
    <location>
        <begin position="270"/>
        <end position="297"/>
    </location>
</feature>
<protein>
    <submittedName>
        <fullName evidence="9">Iron ABC transporter permease</fullName>
    </submittedName>
</protein>
<evidence type="ECO:0000256" key="8">
    <source>
        <dbReference type="SAM" id="Phobius"/>
    </source>
</evidence>
<sequence length="362" mass="38135">MSAVYLSEEGAAASPETVADPVRAYRRSMRRRMAFTLVLLALIAASLLLDIATGPAGLSLHDLFATLLHAEGAAPGMRVVVWEFRLPTALMALLVGMCLGLGGGEMQTVLDNPLASPYTLGISAAAAFGAALAITFNWRFPALPAGMTVSACACAAALLSVLVLERVARWRGGSTLGVILFGIALVYSFQALIMLLQFVASEEALQGIVFWTMGSLARASWTTVAILAVAFILVAPFSLHDAWKLTAVRLGEERAASFGIDMARLRLVSLLRISALAALSVSFVGTIGFVGLVAPHIARLLLGEDHRYYLPGSAMAGALIISLASVASKTILPGVLIPVGIVTSLVGIPLFLAIVLRRLRRE</sequence>
<keyword evidence="10" id="KW-1185">Reference proteome</keyword>
<evidence type="ECO:0000256" key="6">
    <source>
        <dbReference type="ARBA" id="ARBA00022989"/>
    </source>
</evidence>
<evidence type="ECO:0000256" key="7">
    <source>
        <dbReference type="ARBA" id="ARBA00023136"/>
    </source>
</evidence>
<dbReference type="SUPFAM" id="SSF81345">
    <property type="entry name" value="ABC transporter involved in vitamin B12 uptake, BtuC"/>
    <property type="match status" value="1"/>
</dbReference>
<keyword evidence="4" id="KW-1003">Cell membrane</keyword>
<comment type="caution">
    <text evidence="9">The sequence shown here is derived from an EMBL/GenBank/DDBJ whole genome shotgun (WGS) entry which is preliminary data.</text>
</comment>
<dbReference type="Pfam" id="PF01032">
    <property type="entry name" value="FecCD"/>
    <property type="match status" value="1"/>
</dbReference>
<dbReference type="Proteomes" id="UP000536746">
    <property type="component" value="Unassembled WGS sequence"/>
</dbReference>
<reference evidence="9 10" key="1">
    <citation type="journal article" date="2020" name="Front. Plant Sci.">
        <title>Isolation of Rhizosphere Bacteria That Improve Quality and Water Stress Tolerance in Greenhouse Ornamentals.</title>
        <authorList>
            <person name="Nordstedt N.P."/>
            <person name="Jones M.L."/>
        </authorList>
    </citation>
    <scope>NUCLEOTIDE SEQUENCE [LARGE SCALE GENOMIC DNA]</scope>
    <source>
        <strain evidence="9 10">C6C2</strain>
    </source>
</reference>
<dbReference type="RefSeq" id="WP_079216506.1">
    <property type="nucleotide sequence ID" value="NZ_CP018845.1"/>
</dbReference>
<dbReference type="InterPro" id="IPR037294">
    <property type="entry name" value="ABC_BtuC-like"/>
</dbReference>
<dbReference type="CDD" id="cd06550">
    <property type="entry name" value="TM_ABC_iron-siderophores_like"/>
    <property type="match status" value="1"/>
</dbReference>
<feature type="transmembrane region" description="Helical" evidence="8">
    <location>
        <begin position="84"/>
        <end position="103"/>
    </location>
</feature>
<feature type="transmembrane region" description="Helical" evidence="8">
    <location>
        <begin position="33"/>
        <end position="52"/>
    </location>
</feature>
<evidence type="ECO:0000313" key="10">
    <source>
        <dbReference type="Proteomes" id="UP000536746"/>
    </source>
</evidence>